<dbReference type="Gene3D" id="3.30.420.10">
    <property type="entry name" value="Ribonuclease H-like superfamily/Ribonuclease H"/>
    <property type="match status" value="1"/>
</dbReference>
<dbReference type="EMBL" id="JABTTQ020003316">
    <property type="protein sequence ID" value="KAK6118582.1"/>
    <property type="molecule type" value="Genomic_DNA"/>
</dbReference>
<dbReference type="PANTHER" id="PTHR47723">
    <property type="entry name" value="OS05G0353850 PROTEIN"/>
    <property type="match status" value="1"/>
</dbReference>
<protein>
    <recommendedName>
        <fullName evidence="1">RNase H type-1 domain-containing protein</fullName>
    </recommendedName>
</protein>
<accession>A0ABR0U7R9</accession>
<dbReference type="InterPro" id="IPR012337">
    <property type="entry name" value="RNaseH-like_sf"/>
</dbReference>
<dbReference type="Proteomes" id="UP001318860">
    <property type="component" value="Unassembled WGS sequence"/>
</dbReference>
<evidence type="ECO:0000313" key="2">
    <source>
        <dbReference type="EMBL" id="KAK6118582.1"/>
    </source>
</evidence>
<comment type="caution">
    <text evidence="2">The sequence shown here is derived from an EMBL/GenBank/DDBJ whole genome shotgun (WGS) entry which is preliminary data.</text>
</comment>
<dbReference type="InterPro" id="IPR002156">
    <property type="entry name" value="RNaseH_domain"/>
</dbReference>
<dbReference type="InterPro" id="IPR053151">
    <property type="entry name" value="RNase_H-like"/>
</dbReference>
<dbReference type="InterPro" id="IPR044730">
    <property type="entry name" value="RNase_H-like_dom_plant"/>
</dbReference>
<name>A0ABR0U7R9_REHGL</name>
<feature type="domain" description="RNase H type-1" evidence="1">
    <location>
        <begin position="14"/>
        <end position="131"/>
    </location>
</feature>
<evidence type="ECO:0000313" key="3">
    <source>
        <dbReference type="Proteomes" id="UP001318860"/>
    </source>
</evidence>
<keyword evidence="3" id="KW-1185">Reference proteome</keyword>
<sequence>MVIWRALGLLDQVNTDGSFDRDTLIAGGGGLIRDHSGRLMLAFHSSFQAVSSFHAELLALEMGLRHARQLSLQIWIELDAAVVVTTITSGYLGSWQVQHTLIRIRNMLRDLQYSISHIHREGNRPADHLAELGAAALGSHIVYEGTASHHLLSLIRMDQLGYPSFRF</sequence>
<dbReference type="SUPFAM" id="SSF53098">
    <property type="entry name" value="Ribonuclease H-like"/>
    <property type="match status" value="1"/>
</dbReference>
<evidence type="ECO:0000259" key="1">
    <source>
        <dbReference type="Pfam" id="PF13456"/>
    </source>
</evidence>
<dbReference type="Pfam" id="PF13456">
    <property type="entry name" value="RVT_3"/>
    <property type="match status" value="1"/>
</dbReference>
<organism evidence="2 3">
    <name type="scientific">Rehmannia glutinosa</name>
    <name type="common">Chinese foxglove</name>
    <dbReference type="NCBI Taxonomy" id="99300"/>
    <lineage>
        <taxon>Eukaryota</taxon>
        <taxon>Viridiplantae</taxon>
        <taxon>Streptophyta</taxon>
        <taxon>Embryophyta</taxon>
        <taxon>Tracheophyta</taxon>
        <taxon>Spermatophyta</taxon>
        <taxon>Magnoliopsida</taxon>
        <taxon>eudicotyledons</taxon>
        <taxon>Gunneridae</taxon>
        <taxon>Pentapetalae</taxon>
        <taxon>asterids</taxon>
        <taxon>lamiids</taxon>
        <taxon>Lamiales</taxon>
        <taxon>Orobanchaceae</taxon>
        <taxon>Rehmannieae</taxon>
        <taxon>Rehmannia</taxon>
    </lineage>
</organism>
<dbReference type="InterPro" id="IPR036397">
    <property type="entry name" value="RNaseH_sf"/>
</dbReference>
<proteinExistence type="predicted"/>
<dbReference type="CDD" id="cd06222">
    <property type="entry name" value="RNase_H_like"/>
    <property type="match status" value="1"/>
</dbReference>
<gene>
    <name evidence="2" type="ORF">DH2020_047675</name>
</gene>
<reference evidence="2 3" key="1">
    <citation type="journal article" date="2021" name="Comput. Struct. Biotechnol. J.">
        <title>De novo genome assembly of the potent medicinal plant Rehmannia glutinosa using nanopore technology.</title>
        <authorList>
            <person name="Ma L."/>
            <person name="Dong C."/>
            <person name="Song C."/>
            <person name="Wang X."/>
            <person name="Zheng X."/>
            <person name="Niu Y."/>
            <person name="Chen S."/>
            <person name="Feng W."/>
        </authorList>
    </citation>
    <scope>NUCLEOTIDE SEQUENCE [LARGE SCALE GENOMIC DNA]</scope>
    <source>
        <strain evidence="2">DH-2019</strain>
    </source>
</reference>
<dbReference type="PANTHER" id="PTHR47723:SF19">
    <property type="entry name" value="POLYNUCLEOTIDYL TRANSFERASE, RIBONUCLEASE H-LIKE SUPERFAMILY PROTEIN"/>
    <property type="match status" value="1"/>
</dbReference>